<protein>
    <submittedName>
        <fullName evidence="1">Class I SAM-dependent methyltransferase</fullName>
    </submittedName>
</protein>
<dbReference type="GO" id="GO:0008168">
    <property type="term" value="F:methyltransferase activity"/>
    <property type="evidence" value="ECO:0007669"/>
    <property type="project" value="UniProtKB-KW"/>
</dbReference>
<proteinExistence type="predicted"/>
<dbReference type="GO" id="GO:0032259">
    <property type="term" value="P:methylation"/>
    <property type="evidence" value="ECO:0007669"/>
    <property type="project" value="UniProtKB-KW"/>
</dbReference>
<accession>A0ABS8H0N9</accession>
<organism evidence="1 2">
    <name type="scientific">Sphingobium soli</name>
    <dbReference type="NCBI Taxonomy" id="1591116"/>
    <lineage>
        <taxon>Bacteria</taxon>
        <taxon>Pseudomonadati</taxon>
        <taxon>Pseudomonadota</taxon>
        <taxon>Alphaproteobacteria</taxon>
        <taxon>Sphingomonadales</taxon>
        <taxon>Sphingomonadaceae</taxon>
        <taxon>Sphingobium</taxon>
    </lineage>
</organism>
<keyword evidence="2" id="KW-1185">Reference proteome</keyword>
<keyword evidence="1" id="KW-0489">Methyltransferase</keyword>
<dbReference type="EMBL" id="JAJGNP010000003">
    <property type="protein sequence ID" value="MCC4232094.1"/>
    <property type="molecule type" value="Genomic_DNA"/>
</dbReference>
<dbReference type="CDD" id="cd02440">
    <property type="entry name" value="AdoMet_MTases"/>
    <property type="match status" value="1"/>
</dbReference>
<sequence length="296" mass="33734">MTELSQIYDLMRASPMNDWVGGSDPEKVGDACVNVLRRHVRLNGASKVLDFGCGIGRGLVSLHKAGVRPTKIVGMDIMPPVIEFCEQNIAPTVPNTTFELIEGMNDHYDRFIDERDRASHDDLRKKYQGYFTDGYAFSVFTHVTQDDFQKLLDFVSSMMKPGGRFLFTCFELNAFSRHMVLSGQSMFPLDRQRMMDAQDVFIANADDPLSFIAFDADLIRDMVWKAGMTITRVSYGCWMGGGIGESLQDVIVCTKLPELKKIDDVEMTPLVRREPDRPMTPPWPKRLRRYLKRRLG</sequence>
<dbReference type="InterPro" id="IPR029063">
    <property type="entry name" value="SAM-dependent_MTases_sf"/>
</dbReference>
<evidence type="ECO:0000313" key="2">
    <source>
        <dbReference type="Proteomes" id="UP001198830"/>
    </source>
</evidence>
<evidence type="ECO:0000313" key="1">
    <source>
        <dbReference type="EMBL" id="MCC4232094.1"/>
    </source>
</evidence>
<comment type="caution">
    <text evidence="1">The sequence shown here is derived from an EMBL/GenBank/DDBJ whole genome shotgun (WGS) entry which is preliminary data.</text>
</comment>
<reference evidence="1 2" key="1">
    <citation type="submission" date="2021-10" db="EMBL/GenBank/DDBJ databases">
        <title>The diversity and Nitrogen Metabolism of Culturable Nitrate-Utilizing Bacteria Within the Oxygen Minimum Zone of the Changjiang (Yangtze River)Estuary.</title>
        <authorList>
            <person name="Zhang D."/>
            <person name="Zheng J."/>
            <person name="Liu S."/>
            <person name="He W."/>
        </authorList>
    </citation>
    <scope>NUCLEOTIDE SEQUENCE [LARGE SCALE GENOMIC DNA]</scope>
    <source>
        <strain evidence="1 2">FXH275-2</strain>
    </source>
</reference>
<dbReference type="Proteomes" id="UP001198830">
    <property type="component" value="Unassembled WGS sequence"/>
</dbReference>
<dbReference type="Gene3D" id="3.40.50.150">
    <property type="entry name" value="Vaccinia Virus protein VP39"/>
    <property type="match status" value="1"/>
</dbReference>
<dbReference type="RefSeq" id="WP_228226445.1">
    <property type="nucleotide sequence ID" value="NZ_JAJGNP010000003.1"/>
</dbReference>
<keyword evidence="1" id="KW-0808">Transferase</keyword>
<dbReference type="SUPFAM" id="SSF53335">
    <property type="entry name" value="S-adenosyl-L-methionine-dependent methyltransferases"/>
    <property type="match status" value="1"/>
</dbReference>
<name>A0ABS8H0N9_9SPHN</name>
<gene>
    <name evidence="1" type="ORF">LL253_05225</name>
</gene>
<dbReference type="Pfam" id="PF13489">
    <property type="entry name" value="Methyltransf_23"/>
    <property type="match status" value="1"/>
</dbReference>